<organism evidence="2 3">
    <name type="scientific">Streptomyces canus</name>
    <dbReference type="NCBI Taxonomy" id="58343"/>
    <lineage>
        <taxon>Bacteria</taxon>
        <taxon>Bacillati</taxon>
        <taxon>Actinomycetota</taxon>
        <taxon>Actinomycetes</taxon>
        <taxon>Kitasatosporales</taxon>
        <taxon>Streptomycetaceae</taxon>
        <taxon>Streptomyces</taxon>
        <taxon>Streptomyces aurantiacus group</taxon>
    </lineage>
</organism>
<dbReference type="InterPro" id="IPR049489">
    <property type="entry name" value="FabD-like_helical_ins"/>
</dbReference>
<dbReference type="SUPFAM" id="SSF51412">
    <property type="entry name" value="Inosine monophosphate dehydrogenase (IMPDH)"/>
    <property type="match status" value="1"/>
</dbReference>
<comment type="caution">
    <text evidence="2">The sequence shown here is derived from an EMBL/GenBank/DDBJ whole genome shotgun (WGS) entry which is preliminary data.</text>
</comment>
<dbReference type="GO" id="GO:0005829">
    <property type="term" value="C:cytosol"/>
    <property type="evidence" value="ECO:0007669"/>
    <property type="project" value="TreeGrafter"/>
</dbReference>
<evidence type="ECO:0000313" key="3">
    <source>
        <dbReference type="Proteomes" id="UP001234216"/>
    </source>
</evidence>
<dbReference type="SUPFAM" id="SSF52151">
    <property type="entry name" value="FabD/lysophospholipase-like"/>
    <property type="match status" value="1"/>
</dbReference>
<dbReference type="InterPro" id="IPR001227">
    <property type="entry name" value="Ac_transferase_dom_sf"/>
</dbReference>
<dbReference type="SMART" id="SM00827">
    <property type="entry name" value="PKS_AT"/>
    <property type="match status" value="1"/>
</dbReference>
<feature type="domain" description="Malonyl-CoA:ACP transacylase (MAT)" evidence="1">
    <location>
        <begin position="6"/>
        <end position="348"/>
    </location>
</feature>
<gene>
    <name evidence="2" type="ORF">QFZ22_008427</name>
</gene>
<dbReference type="SUPFAM" id="SSF55048">
    <property type="entry name" value="Probable ACP-binding domain of malonyl-CoA ACP transacylase"/>
    <property type="match status" value="1"/>
</dbReference>
<dbReference type="Gene3D" id="3.40.366.10">
    <property type="entry name" value="Malonyl-Coenzyme A Acyl Carrier Protein, domain 2"/>
    <property type="match status" value="1"/>
</dbReference>
<dbReference type="PANTHER" id="PTHR42681:SF6">
    <property type="entry name" value="BLL0263 PROTEIN"/>
    <property type="match status" value="1"/>
</dbReference>
<dbReference type="GO" id="GO:0004314">
    <property type="term" value="F:[acyl-carrier-protein] S-malonyltransferase activity"/>
    <property type="evidence" value="ECO:0007669"/>
    <property type="project" value="InterPro"/>
</dbReference>
<dbReference type="Pfam" id="PF21607">
    <property type="entry name" value="FabD_helical_ins"/>
    <property type="match status" value="1"/>
</dbReference>
<proteinExistence type="predicted"/>
<reference evidence="2" key="1">
    <citation type="submission" date="2023-07" db="EMBL/GenBank/DDBJ databases">
        <title>Comparative genomics of wheat-associated soil bacteria to identify genetic determinants of phenazine resistance.</title>
        <authorList>
            <person name="Mouncey N."/>
        </authorList>
    </citation>
    <scope>NUCLEOTIDE SEQUENCE</scope>
    <source>
        <strain evidence="2">V4I22</strain>
    </source>
</reference>
<dbReference type="Pfam" id="PF00698">
    <property type="entry name" value="Acyl_transf_1"/>
    <property type="match status" value="1"/>
</dbReference>
<evidence type="ECO:0000313" key="2">
    <source>
        <dbReference type="EMBL" id="MDQ0912442.1"/>
    </source>
</evidence>
<dbReference type="PANTHER" id="PTHR42681">
    <property type="entry name" value="MALONYL-COA-ACYL CARRIER PROTEIN TRANSACYLASE, MITOCHONDRIAL"/>
    <property type="match status" value="1"/>
</dbReference>
<dbReference type="InterPro" id="IPR013785">
    <property type="entry name" value="Aldolase_TIM"/>
</dbReference>
<dbReference type="AlphaFoldDB" id="A0AAW8FTQ6"/>
<name>A0AAW8FTQ6_9ACTN</name>
<dbReference type="EMBL" id="JAUSZV010000005">
    <property type="protein sequence ID" value="MDQ0912442.1"/>
    <property type="molecule type" value="Genomic_DNA"/>
</dbReference>
<evidence type="ECO:0000259" key="1">
    <source>
        <dbReference type="SMART" id="SM00827"/>
    </source>
</evidence>
<dbReference type="InterPro" id="IPR016035">
    <property type="entry name" value="Acyl_Trfase/lysoPLipase"/>
</dbReference>
<dbReference type="Proteomes" id="UP001234216">
    <property type="component" value="Unassembled WGS sequence"/>
</dbReference>
<dbReference type="Gene3D" id="3.30.70.250">
    <property type="entry name" value="Malonyl-CoA ACP transacylase, ACP-binding"/>
    <property type="match status" value="1"/>
</dbReference>
<dbReference type="InterPro" id="IPR050858">
    <property type="entry name" value="Mal-CoA-ACP_Trans/PKS_FabD"/>
</dbReference>
<protein>
    <submittedName>
        <fullName evidence="2">Trans-AT polyketide synthase/acyltransferase/oxidoreductase domain-containing protein</fullName>
    </submittedName>
</protein>
<dbReference type="Gene3D" id="3.20.20.70">
    <property type="entry name" value="Aldolase class I"/>
    <property type="match status" value="1"/>
</dbReference>
<accession>A0AAW8FTQ6</accession>
<dbReference type="GO" id="GO:0006633">
    <property type="term" value="P:fatty acid biosynthetic process"/>
    <property type="evidence" value="ECO:0007669"/>
    <property type="project" value="TreeGrafter"/>
</dbReference>
<dbReference type="NCBIfam" id="TIGR00128">
    <property type="entry name" value="fabD"/>
    <property type="match status" value="1"/>
</dbReference>
<dbReference type="InterPro" id="IPR016036">
    <property type="entry name" value="Malonyl_transacylase_ACP-bd"/>
</dbReference>
<dbReference type="InterPro" id="IPR014043">
    <property type="entry name" value="Acyl_transferase_dom"/>
</dbReference>
<sequence>MTLALLFPGQGSQAPGMGESDLDAFPELVREADGILGYSVRDLCAGRDLRLRDTRYAQPALFVTGALAARARFADAPQPAFLAGHSLGELTALHVAGCFDFATGVRLAKRRGELMASATGGGMTAVLGMRVERLRELLAESGEESVTLANHNLPDQLVLSGPKDALRRITPLLAADGRVRCVPLNVAVAAHSRHMERAAQEFAHTLRGIPMAAPEVPVIANVTAEPYGPDDAAELLTRHLVSPVRWWETLCLLADSGVDRIEEIGPGEVLTTMWRKAGPHLSARSAADVHALPTTVVPPTPPPPPPTVRPEHPVRFVAGGQEHLGSEAFRRDYGTAHAYAAGSLADGVSGPAMLARLAARGLLGFLSTVGRGIQDITEDLERLTDVAGPYGLALPSTAATARHLDDVVRLGLARGVRHGEASAAAGVSEPLVRWRFTGARRGPDGTPAPGRQLLVKVARTAQADAFLSPAPPALIRRLAARGELTEEEAWAAERLPVASDVCAEAGPGWLTSDLAGPVLLPAVIALRDRADLRHGYAEPPRVGAGGGLGEPGSVAAAFLRGADFILTGSVNQASPQARTSTAVKELLAGLGVDDTAQAPAETLFELGGRTRVATGGTLFAARADALYQAYRGHASLEALDATTRSRFEDTIFKEPLSAVWERLREDLAPEQRARADRDEKHRMALVMRAYLTRATRLALTGDPRGRRDYQIPCGPAMGAFNDWARDTPLAAPENRHVDAIALALLEGAAELGVVSRPAARTPSAA</sequence>
<dbReference type="RefSeq" id="WP_306984819.1">
    <property type="nucleotide sequence ID" value="NZ_JAUSZV010000005.1"/>
</dbReference>
<dbReference type="InterPro" id="IPR004410">
    <property type="entry name" value="Malonyl_CoA-ACP_transAc_FabD"/>
</dbReference>